<keyword evidence="2" id="KW-0812">Transmembrane</keyword>
<feature type="transmembrane region" description="Helical" evidence="2">
    <location>
        <begin position="60"/>
        <end position="80"/>
    </location>
</feature>
<sequence length="85" mass="8851">MAQMSDTQADSAAAKRERIKAISRTIHSIPVEEGGRMKPPRAAPVAPPASAEERFWKRSALAAGGVAGVALGFAAGLLAGRRRQA</sequence>
<keyword evidence="4" id="KW-1185">Reference proteome</keyword>
<gene>
    <name evidence="3" type="ORF">GCM10022281_11300</name>
</gene>
<comment type="caution">
    <text evidence="3">The sequence shown here is derived from an EMBL/GenBank/DDBJ whole genome shotgun (WGS) entry which is preliminary data.</text>
</comment>
<organism evidence="3 4">
    <name type="scientific">Sphingomonas rosea</name>
    <dbReference type="NCBI Taxonomy" id="335605"/>
    <lineage>
        <taxon>Bacteria</taxon>
        <taxon>Pseudomonadati</taxon>
        <taxon>Pseudomonadota</taxon>
        <taxon>Alphaproteobacteria</taxon>
        <taxon>Sphingomonadales</taxon>
        <taxon>Sphingomonadaceae</taxon>
        <taxon>Sphingomonas</taxon>
    </lineage>
</organism>
<protein>
    <recommendedName>
        <fullName evidence="5">DUF3618 domain-containing protein</fullName>
    </recommendedName>
</protein>
<dbReference type="Proteomes" id="UP001424459">
    <property type="component" value="Unassembled WGS sequence"/>
</dbReference>
<proteinExistence type="predicted"/>
<name>A0ABP7TYX4_9SPHN</name>
<dbReference type="EMBL" id="BAABBR010000001">
    <property type="protein sequence ID" value="GAA4033255.1"/>
    <property type="molecule type" value="Genomic_DNA"/>
</dbReference>
<keyword evidence="2" id="KW-0472">Membrane</keyword>
<evidence type="ECO:0000256" key="1">
    <source>
        <dbReference type="SAM" id="MobiDB-lite"/>
    </source>
</evidence>
<evidence type="ECO:0000313" key="4">
    <source>
        <dbReference type="Proteomes" id="UP001424459"/>
    </source>
</evidence>
<evidence type="ECO:0000256" key="2">
    <source>
        <dbReference type="SAM" id="Phobius"/>
    </source>
</evidence>
<evidence type="ECO:0000313" key="3">
    <source>
        <dbReference type="EMBL" id="GAA4033255.1"/>
    </source>
</evidence>
<accession>A0ABP7TYX4</accession>
<feature type="region of interest" description="Disordered" evidence="1">
    <location>
        <begin position="23"/>
        <end position="49"/>
    </location>
</feature>
<keyword evidence="2" id="KW-1133">Transmembrane helix</keyword>
<reference evidence="4" key="1">
    <citation type="journal article" date="2019" name="Int. J. Syst. Evol. Microbiol.">
        <title>The Global Catalogue of Microorganisms (GCM) 10K type strain sequencing project: providing services to taxonomists for standard genome sequencing and annotation.</title>
        <authorList>
            <consortium name="The Broad Institute Genomics Platform"/>
            <consortium name="The Broad Institute Genome Sequencing Center for Infectious Disease"/>
            <person name="Wu L."/>
            <person name="Ma J."/>
        </authorList>
    </citation>
    <scope>NUCLEOTIDE SEQUENCE [LARGE SCALE GENOMIC DNA]</scope>
    <source>
        <strain evidence="4">JCM 17564</strain>
    </source>
</reference>
<evidence type="ECO:0008006" key="5">
    <source>
        <dbReference type="Google" id="ProtNLM"/>
    </source>
</evidence>